<evidence type="ECO:0000313" key="2">
    <source>
        <dbReference type="Proteomes" id="UP001148614"/>
    </source>
</evidence>
<sequence length="972" mass="108027">MEGSSFIPYWRPLGDPAGPNSWVFFVVAQVAGHHRPLAVVSSVGDNEPLESLQGYPLVACCRRIVNIFSDSANHVAIRAELTLAASYYKEHSSDATNDEYLPKPVELPQLNRRQYNPDRYRPWDRMHIPEFPFIATCLVQGVGFSPQTRRTAPILLEPLGTVYRDDSVEWGMVIIDITKLEAVRYGIFGFTVDMAKFVATPRDAWPPFTGATGTGVFEEGPLRVIEDPRPRRAMSAAEYMSKFKYTIPPCELDVSACEILARVPLVDIAVMDTVWPGPSPRVNDTRPSSISLVSPLKTEMAEQNKAVSRFIQRAIELGKIDKYILTGIRSIPNYQGHLRDQLIRQHFDELSTRTDTQSIGELVRLGFTNSGHLGLEQLTQFPAVLISVAWNTPANVDTGNNESLSSVSFCVDNVQGSLAELADILSRLDNLRELYLLQKPTQGCDNLSIRLLEELAARPHVLQNTKVMLASAYSCALRKSPWLPDTISYNTDNTLQHALLSTFPVQQILVRQGRDFPPSSPHKYTYFSISLHDGLLKPQRFAAGFLLYLVTLVPDDILNPKAQVFSFSSSPASLAADNGSAAEVSPILAENFTLPDRFPDDTTCSPLVHDLNPLGWTVIVTQDACPRSRSLVKGWQQPNYMRYAFVRPRREPIAIDESRPLESLGPENLEVVGLKEFLAITSPEIDPALVDRRIAEVQQQLAEWEENLPSDIEPLSVLMQTEAAEILHESLRQARERNKRLRNFLAEDHEDSAFEERKEIMSLETLARLLYHTSLLRQSENQTPGSRRVCLPDLSPSSLESQAVSGKPLSETLLSAPTDRASTSSAALRPGVNACWPNSNSARFPPAEGIDGDGVSLKNTVAVAVGANGKTRDDVDSIDWEAEGTNPSVQKLINDYEEDGTAEKPWQHTQGVCMRITGSETVYMNMSAAGHDYITAFNLTLEFGNWRSIAGYITVNFIVLFKLAPVNIHCDD</sequence>
<evidence type="ECO:0000313" key="1">
    <source>
        <dbReference type="EMBL" id="KAJ3566122.1"/>
    </source>
</evidence>
<comment type="caution">
    <text evidence="1">The sequence shown here is derived from an EMBL/GenBank/DDBJ whole genome shotgun (WGS) entry which is preliminary data.</text>
</comment>
<protein>
    <submittedName>
        <fullName evidence="1">Uncharacterized protein</fullName>
    </submittedName>
</protein>
<reference evidence="1" key="1">
    <citation type="submission" date="2022-07" db="EMBL/GenBank/DDBJ databases">
        <title>Genome Sequence of Xylaria arbuscula.</title>
        <authorList>
            <person name="Buettner E."/>
        </authorList>
    </citation>
    <scope>NUCLEOTIDE SEQUENCE</scope>
    <source>
        <strain evidence="1">VT107</strain>
    </source>
</reference>
<keyword evidence="2" id="KW-1185">Reference proteome</keyword>
<organism evidence="1 2">
    <name type="scientific">Xylaria arbuscula</name>
    <dbReference type="NCBI Taxonomy" id="114810"/>
    <lineage>
        <taxon>Eukaryota</taxon>
        <taxon>Fungi</taxon>
        <taxon>Dikarya</taxon>
        <taxon>Ascomycota</taxon>
        <taxon>Pezizomycotina</taxon>
        <taxon>Sordariomycetes</taxon>
        <taxon>Xylariomycetidae</taxon>
        <taxon>Xylariales</taxon>
        <taxon>Xylariaceae</taxon>
        <taxon>Xylaria</taxon>
    </lineage>
</organism>
<dbReference type="EMBL" id="JANPWZ010001397">
    <property type="protein sequence ID" value="KAJ3566122.1"/>
    <property type="molecule type" value="Genomic_DNA"/>
</dbReference>
<accession>A0A9W8NAC6</accession>
<name>A0A9W8NAC6_9PEZI</name>
<dbReference type="AlphaFoldDB" id="A0A9W8NAC6"/>
<proteinExistence type="predicted"/>
<gene>
    <name evidence="1" type="ORF">NPX13_g7255</name>
</gene>
<dbReference type="VEuPathDB" id="FungiDB:F4678DRAFT_468736"/>
<dbReference type="Proteomes" id="UP001148614">
    <property type="component" value="Unassembled WGS sequence"/>
</dbReference>